<evidence type="ECO:0000313" key="3">
    <source>
        <dbReference type="EMBL" id="KAA9004136.1"/>
    </source>
</evidence>
<keyword evidence="2" id="KW-0472">Membrane</keyword>
<feature type="transmembrane region" description="Helical" evidence="2">
    <location>
        <begin position="329"/>
        <end position="351"/>
    </location>
</feature>
<keyword evidence="2" id="KW-0812">Transmembrane</keyword>
<proteinExistence type="predicted"/>
<gene>
    <name evidence="3" type="ORF">F4V43_12105</name>
</gene>
<comment type="caution">
    <text evidence="3">The sequence shown here is derived from an EMBL/GenBank/DDBJ whole genome shotgun (WGS) entry which is preliminary data.</text>
</comment>
<dbReference type="OrthoDB" id="1645614at2"/>
<feature type="transmembrane region" description="Helical" evidence="2">
    <location>
        <begin position="44"/>
        <end position="76"/>
    </location>
</feature>
<feature type="transmembrane region" description="Helical" evidence="2">
    <location>
        <begin position="152"/>
        <end position="172"/>
    </location>
</feature>
<dbReference type="Proteomes" id="UP000367750">
    <property type="component" value="Unassembled WGS sequence"/>
</dbReference>
<dbReference type="RefSeq" id="WP_150458490.1">
    <property type="nucleotide sequence ID" value="NZ_VYKK01000015.1"/>
</dbReference>
<evidence type="ECO:0000313" key="4">
    <source>
        <dbReference type="Proteomes" id="UP000367750"/>
    </source>
</evidence>
<keyword evidence="4" id="KW-1185">Reference proteome</keyword>
<dbReference type="AlphaFoldDB" id="A0A5J5G8S2"/>
<evidence type="ECO:0000256" key="1">
    <source>
        <dbReference type="SAM" id="MobiDB-lite"/>
    </source>
</evidence>
<feature type="transmembrane region" description="Helical" evidence="2">
    <location>
        <begin position="229"/>
        <end position="253"/>
    </location>
</feature>
<sequence>MIARPPRSAGWTPYLSAGLAVAFAAAIVASPASSFQASLQGLELWWTIVFPALLPFLMLSEMLAASGAVHAAGVLLEPLMTRVFRLPGCAGWGLALGMTAGCPAGAFSAAELRRQELLSEEEAARLGALSHYASPVTVLVVAGTALLHSPAAGYLLLAGHWLAGLAAGAVLARRSSKPERPRRSGRSGSPGGRPAAPRPPGTARRALNAAAEARARDGRPFGRLLGDSVAVAVQSLMMAGGFIIAFAVAVHIVRTAVPVLPGALASAALEVHLGAQRIAEAAAGYAGGATGMWPMALLAAALGWSGLSAQLQSLAALRRAGIAVRYRAFALHRLLHAAFAAIFLLLLRTVVPLSPTAASVFSPGARTGNGSLHGALEWLPRLGFLLAILILGMLLLSGALSLAGRLQRRP</sequence>
<feature type="transmembrane region" description="Helical" evidence="2">
    <location>
        <begin position="295"/>
        <end position="317"/>
    </location>
</feature>
<accession>A0A5J5G8S2</accession>
<name>A0A5J5G8S2_9BACL</name>
<protein>
    <submittedName>
        <fullName evidence="3">Nucleoside recognition protein</fullName>
    </submittedName>
</protein>
<feature type="region of interest" description="Disordered" evidence="1">
    <location>
        <begin position="174"/>
        <end position="209"/>
    </location>
</feature>
<dbReference type="EMBL" id="VYKK01000015">
    <property type="protein sequence ID" value="KAA9004136.1"/>
    <property type="molecule type" value="Genomic_DNA"/>
</dbReference>
<evidence type="ECO:0000256" key="2">
    <source>
        <dbReference type="SAM" id="Phobius"/>
    </source>
</evidence>
<keyword evidence="2" id="KW-1133">Transmembrane helix</keyword>
<organism evidence="3 4">
    <name type="scientific">Paenibacillus spiritus</name>
    <dbReference type="NCBI Taxonomy" id="2496557"/>
    <lineage>
        <taxon>Bacteria</taxon>
        <taxon>Bacillati</taxon>
        <taxon>Bacillota</taxon>
        <taxon>Bacilli</taxon>
        <taxon>Bacillales</taxon>
        <taxon>Paenibacillaceae</taxon>
        <taxon>Paenibacillus</taxon>
    </lineage>
</organism>
<reference evidence="3 4" key="1">
    <citation type="submission" date="2019-09" db="EMBL/GenBank/DDBJ databases">
        <title>Bacillus ochoae sp. nov., Paenibacillus whitsoniae sp. nov., Paenibacillus spiritus sp. nov. Isolated from the Mars Exploration Rover during spacecraft assembly.</title>
        <authorList>
            <person name="Seuylemezian A."/>
            <person name="Vaishampayan P."/>
        </authorList>
    </citation>
    <scope>NUCLEOTIDE SEQUENCE [LARGE SCALE GENOMIC DNA]</scope>
    <source>
        <strain evidence="3 4">MER_111</strain>
    </source>
</reference>
<feature type="transmembrane region" description="Helical" evidence="2">
    <location>
        <begin position="382"/>
        <end position="403"/>
    </location>
</feature>